<dbReference type="Pfam" id="PF14856">
    <property type="entry name" value="Hce2"/>
    <property type="match status" value="1"/>
</dbReference>
<protein>
    <recommendedName>
        <fullName evidence="2">Ecp2 effector protein-like domain-containing protein</fullName>
    </recommendedName>
</protein>
<name>A0ABR1R6T2_9PEZI</name>
<evidence type="ECO:0000259" key="2">
    <source>
        <dbReference type="Pfam" id="PF14856"/>
    </source>
</evidence>
<feature type="signal peptide" evidence="1">
    <location>
        <begin position="1"/>
        <end position="19"/>
    </location>
</feature>
<keyword evidence="1" id="KW-0732">Signal</keyword>
<evidence type="ECO:0000313" key="4">
    <source>
        <dbReference type="Proteomes" id="UP001396898"/>
    </source>
</evidence>
<dbReference type="InterPro" id="IPR029226">
    <property type="entry name" value="Ecp2-like"/>
</dbReference>
<sequence length="195" mass="20993">MHFLTFLVALLFTALQAQAVVIPRKSVRDDDNTPASPDVTVKLMTANGTMIDAKPGADSTQSNFVRTSTTQSICIRGDQTGAMTGHFARSDDCQELVRFLDTEWLGYWDTWDYESAALAIITAGTCAVYISGVDTFNGHVWIGNQDIADATSLVISKYGHDGLVAGAGQFNCNQPNGATTLDWSIQDSGKGSKDM</sequence>
<dbReference type="Proteomes" id="UP001396898">
    <property type="component" value="Unassembled WGS sequence"/>
</dbReference>
<evidence type="ECO:0000313" key="3">
    <source>
        <dbReference type="EMBL" id="KAK8001232.1"/>
    </source>
</evidence>
<dbReference type="EMBL" id="JAQQWI010000018">
    <property type="protein sequence ID" value="KAK8001232.1"/>
    <property type="molecule type" value="Genomic_DNA"/>
</dbReference>
<evidence type="ECO:0000256" key="1">
    <source>
        <dbReference type="SAM" id="SignalP"/>
    </source>
</evidence>
<organism evidence="3 4">
    <name type="scientific">Apiospora marii</name>
    <dbReference type="NCBI Taxonomy" id="335849"/>
    <lineage>
        <taxon>Eukaryota</taxon>
        <taxon>Fungi</taxon>
        <taxon>Dikarya</taxon>
        <taxon>Ascomycota</taxon>
        <taxon>Pezizomycotina</taxon>
        <taxon>Sordariomycetes</taxon>
        <taxon>Xylariomycetidae</taxon>
        <taxon>Amphisphaeriales</taxon>
        <taxon>Apiosporaceae</taxon>
        <taxon>Apiospora</taxon>
    </lineage>
</organism>
<comment type="caution">
    <text evidence="3">The sequence shown here is derived from an EMBL/GenBank/DDBJ whole genome shotgun (WGS) entry which is preliminary data.</text>
</comment>
<reference evidence="3 4" key="1">
    <citation type="submission" date="2023-01" db="EMBL/GenBank/DDBJ databases">
        <title>Analysis of 21 Apiospora genomes using comparative genomics revels a genus with tremendous synthesis potential of carbohydrate active enzymes and secondary metabolites.</title>
        <authorList>
            <person name="Sorensen T."/>
        </authorList>
    </citation>
    <scope>NUCLEOTIDE SEQUENCE [LARGE SCALE GENOMIC DNA]</scope>
    <source>
        <strain evidence="3 4">CBS 20057</strain>
    </source>
</reference>
<feature type="chain" id="PRO_5047324873" description="Ecp2 effector protein-like domain-containing protein" evidence="1">
    <location>
        <begin position="20"/>
        <end position="195"/>
    </location>
</feature>
<accession>A0ABR1R6T2</accession>
<proteinExistence type="predicted"/>
<feature type="domain" description="Ecp2 effector protein-like" evidence="2">
    <location>
        <begin position="82"/>
        <end position="172"/>
    </location>
</feature>
<gene>
    <name evidence="3" type="ORF">PG991_013454</name>
</gene>
<keyword evidence="4" id="KW-1185">Reference proteome</keyword>